<proteinExistence type="predicted"/>
<dbReference type="RefSeq" id="XP_059604364.1">
    <property type="nucleotide sequence ID" value="XM_059750461.1"/>
</dbReference>
<sequence length="101" mass="11640">MPTVQSAWEIYQPRSSDTIITHMRTKYRQGDNLDSITVEKLDSQSRVSGAYEELDYKPSKVPAHNTKEYLIARTFQDPVQNLGYVNKVGGFWDKGSRKDKQ</sequence>
<protein>
    <submittedName>
        <fullName evidence="1">Uncharacterized protein</fullName>
    </submittedName>
</protein>
<name>A0AAJ8BW42_ASPNG</name>
<gene>
    <name evidence="1" type="ORF">An11g08580</name>
</gene>
<organism evidence="1">
    <name type="scientific">Aspergillus niger</name>
    <dbReference type="NCBI Taxonomy" id="5061"/>
    <lineage>
        <taxon>Eukaryota</taxon>
        <taxon>Fungi</taxon>
        <taxon>Dikarya</taxon>
        <taxon>Ascomycota</taxon>
        <taxon>Pezizomycotina</taxon>
        <taxon>Eurotiomycetes</taxon>
        <taxon>Eurotiomycetidae</taxon>
        <taxon>Eurotiales</taxon>
        <taxon>Aspergillaceae</taxon>
        <taxon>Aspergillus</taxon>
        <taxon>Aspergillus subgen. Circumdati</taxon>
    </lineage>
</organism>
<accession>A0AAJ8BW42</accession>
<reference evidence="1" key="2">
    <citation type="submission" date="2025-08" db="UniProtKB">
        <authorList>
            <consortium name="RefSeq"/>
        </authorList>
    </citation>
    <scope>IDENTIFICATION</scope>
</reference>
<dbReference type="KEGG" id="ang:An11g08580"/>
<dbReference type="VEuPathDB" id="FungiDB:An11g08580"/>
<dbReference type="GeneID" id="84592384"/>
<evidence type="ECO:0000313" key="1">
    <source>
        <dbReference type="RefSeq" id="XP_059604364.1"/>
    </source>
</evidence>
<reference evidence="1" key="1">
    <citation type="submission" date="2025-02" db="EMBL/GenBank/DDBJ databases">
        <authorList>
            <consortium name="NCBI Genome Project"/>
        </authorList>
    </citation>
    <scope>NUCLEOTIDE SEQUENCE</scope>
</reference>
<dbReference type="AlphaFoldDB" id="A0AAJ8BW42"/>